<dbReference type="HOGENOM" id="CLU_2129961_0_0_10"/>
<organism evidence="2 3">
    <name type="scientific">Haliscomenobacter hydrossis (strain ATCC 27775 / DSM 1100 / LMG 10767 / O)</name>
    <dbReference type="NCBI Taxonomy" id="760192"/>
    <lineage>
        <taxon>Bacteria</taxon>
        <taxon>Pseudomonadati</taxon>
        <taxon>Bacteroidota</taxon>
        <taxon>Saprospiria</taxon>
        <taxon>Saprospirales</taxon>
        <taxon>Haliscomenobacteraceae</taxon>
        <taxon>Haliscomenobacter</taxon>
    </lineage>
</organism>
<name>F4L2I1_HALH1</name>
<evidence type="ECO:0000256" key="1">
    <source>
        <dbReference type="SAM" id="Phobius"/>
    </source>
</evidence>
<dbReference type="Proteomes" id="UP000008461">
    <property type="component" value="Chromosome"/>
</dbReference>
<feature type="transmembrane region" description="Helical" evidence="1">
    <location>
        <begin position="50"/>
        <end position="75"/>
    </location>
</feature>
<accession>F4L2I1</accession>
<keyword evidence="1" id="KW-0812">Transmembrane</keyword>
<dbReference type="EMBL" id="CP002691">
    <property type="protein sequence ID" value="AEE53899.1"/>
    <property type="molecule type" value="Genomic_DNA"/>
</dbReference>
<evidence type="ECO:0000313" key="3">
    <source>
        <dbReference type="Proteomes" id="UP000008461"/>
    </source>
</evidence>
<reference evidence="2 3" key="1">
    <citation type="journal article" date="2011" name="Stand. Genomic Sci.">
        <title>Complete genome sequence of Haliscomenobacter hydrossis type strain (O).</title>
        <authorList>
            <consortium name="US DOE Joint Genome Institute (JGI-PGF)"/>
            <person name="Daligault H."/>
            <person name="Lapidus A."/>
            <person name="Zeytun A."/>
            <person name="Nolan M."/>
            <person name="Lucas S."/>
            <person name="Del Rio T.G."/>
            <person name="Tice H."/>
            <person name="Cheng J.F."/>
            <person name="Tapia R."/>
            <person name="Han C."/>
            <person name="Goodwin L."/>
            <person name="Pitluck S."/>
            <person name="Liolios K."/>
            <person name="Pagani I."/>
            <person name="Ivanova N."/>
            <person name="Huntemann M."/>
            <person name="Mavromatis K."/>
            <person name="Mikhailova N."/>
            <person name="Pati A."/>
            <person name="Chen A."/>
            <person name="Palaniappan K."/>
            <person name="Land M."/>
            <person name="Hauser L."/>
            <person name="Brambilla E.M."/>
            <person name="Rohde M."/>
            <person name="Verbarg S."/>
            <person name="Goker M."/>
            <person name="Bristow J."/>
            <person name="Eisen J.A."/>
            <person name="Markowitz V."/>
            <person name="Hugenholtz P."/>
            <person name="Kyrpides N.C."/>
            <person name="Klenk H.P."/>
            <person name="Woyke T."/>
        </authorList>
    </citation>
    <scope>NUCLEOTIDE SEQUENCE [LARGE SCALE GENOMIC DNA]</scope>
    <source>
        <strain evidence="3">ATCC 27775 / DSM 1100 / LMG 10767 / O</strain>
    </source>
</reference>
<feature type="transmembrane region" description="Helical" evidence="1">
    <location>
        <begin position="21"/>
        <end position="38"/>
    </location>
</feature>
<dbReference type="KEGG" id="hhy:Halhy_6077"/>
<protein>
    <submittedName>
        <fullName evidence="2">Uncharacterized protein</fullName>
    </submittedName>
</protein>
<keyword evidence="1" id="KW-1133">Transmembrane helix</keyword>
<dbReference type="RefSeq" id="WP_013768421.1">
    <property type="nucleotide sequence ID" value="NC_015510.1"/>
</dbReference>
<reference key="2">
    <citation type="submission" date="2011-04" db="EMBL/GenBank/DDBJ databases">
        <title>Complete sequence of chromosome of Haliscomenobacter hydrossis DSM 1100.</title>
        <authorList>
            <consortium name="US DOE Joint Genome Institute (JGI-PGF)"/>
            <person name="Lucas S."/>
            <person name="Han J."/>
            <person name="Lapidus A."/>
            <person name="Bruce D."/>
            <person name="Goodwin L."/>
            <person name="Pitluck S."/>
            <person name="Peters L."/>
            <person name="Kyrpides N."/>
            <person name="Mavromatis K."/>
            <person name="Ivanova N."/>
            <person name="Ovchinnikova G."/>
            <person name="Pagani I."/>
            <person name="Daligault H."/>
            <person name="Detter J.C."/>
            <person name="Han C."/>
            <person name="Land M."/>
            <person name="Hauser L."/>
            <person name="Markowitz V."/>
            <person name="Cheng J.-F."/>
            <person name="Hugenholtz P."/>
            <person name="Woyke T."/>
            <person name="Wu D."/>
            <person name="Verbarg S."/>
            <person name="Frueling A."/>
            <person name="Brambilla E."/>
            <person name="Klenk H.-P."/>
            <person name="Eisen J.A."/>
        </authorList>
    </citation>
    <scope>NUCLEOTIDE SEQUENCE</scope>
    <source>
        <strain>DSM 1100</strain>
    </source>
</reference>
<keyword evidence="3" id="KW-1185">Reference proteome</keyword>
<proteinExistence type="predicted"/>
<evidence type="ECO:0000313" key="2">
    <source>
        <dbReference type="EMBL" id="AEE53899.1"/>
    </source>
</evidence>
<keyword evidence="1" id="KW-0472">Membrane</keyword>
<dbReference type="AlphaFoldDB" id="F4L2I1"/>
<feature type="transmembrane region" description="Helical" evidence="1">
    <location>
        <begin position="87"/>
        <end position="108"/>
    </location>
</feature>
<sequence>MNDILDHDFENTPQGSTFAKLAFGTAMFTLCMFGYILARYSGKVRADDFAHLWIFTSITQFSILMGLIFSVVSMVRREKLRFIKGVGIGLNFFFFFLVLGAIVFAMWMDGMGE</sequence>
<gene>
    <name evidence="2" type="ordered locus">Halhy_6077</name>
</gene>